<sequence length="1468" mass="160614">MEAFIEAARRAETLAAVDFAPVHEFIQNVPADSGSALQGAIAALVDAYSAADSSQLVLQCALMKCIGCILRSAAAGGRLSLEVDDYILLALFFNEISTVGDAQLFLLLTEAVTPLFQQSVALVFGTAGCGAEECSPIAPLRGELQSLWLAMARRLVAPANALESVGKQREYHGTEMLLGVVDCLRALLLSLLQAFACDGAASGEEEEGKRRECNESVMQAVCQVVEGVLLPLTHAVESLRPSSVSNAAGSGGGKSLPGLRPSGSHGETVSPLVLVASLRVLEELTWRCAGRGEGDPVADVGRFAVSRLLAIIQQYLVLQQQKSMKSVGMESQEKGPVAFDLLRAAGAQHALRRLLSVTHQQISVFMSLENAVAAALNVFGGKLDVENPLVLARVRQEQQQQKQQDTTVVGEKEKKTRKHVSPRAEDSSGEEKDPFIQEWEEAPSSSSSRLRECEQTLPVPNNNAVVGTATNTDFDDAALLDGDAENGTGGAQEALLKSTVGLVSANALVEMVFLSVSRLDIMSEQAIQSLHLQGLQKQQYEAVRRAQRAEVQRLRHIEQQGVEGIPVGRLLEHLKESTAMYATGAQLLDSESGLAAVQRAALFSLLDAYDLLADEQEGRVREAQALIARTIAQMPSSMMDSALDAVCVRLRGELSAMLSRQKASERDRSINMKPPPLASAYQLSMQILFALYSAQAPVHERGSRALMFDAPPPDTTSLGAMGSVMELRSRAAFTIDTDNPIEWLQSTSDAHAVIPDRKRSRGGDESFSRTNNAADFENGNDASTNEEAQSVVDGSSHFFRDDIVQRPCSYSHFLCRLMEILTEAETPMLLLELLLQCPRITRYTWHYVHKHYCLSTEKARCVLGMWLLKSLAERRSVCRRYALNSILHMSAVWSEYPRRLAVKQLGTLLGATVGPSRKRVVDSDTEALLIRYTRRQIAAIPVTRLPPTVAGAKGEEGAEAAHERDTAAALRAEEMQKLTVALDRHLGSFLMMCARQPRELFPSLLDVFKECVERQNTAMAQLLVDHVDVRRMCQRLFQTDALSFMSNVMPYLRRYSNSATMLVQKILWAISAELRSMGKAGEASGTDMERIATALLGHARVMYENSEIPLLYYSGSADSNTSRDLEGVTNAQRSVASLHDVRFVAPFMSLIPVEELKQSYLRSFLHFVEQQLQHQQQQQRQPTQLGTTLDDAAALDPVYINKDEIQQFIRDVAHEVLVRAPIQINDNASRGISRVDLLVYLHRASHDGDKDRGEPKQSSLPSTGAASAGGSQAEMRGILSSPVPNSSAVDDGDSGVAASAPIGGSQQAAEGLPVSPLTTKEVICALLKLRRTFDESTSELLYGPTEIKGAVRQLMQNAGGMSVPSQLMATLIFACGTQIPRVAVDLVRFVHQEVLLPLAKDSTWEKDVQLWRGVLLFAEMHYRECSNFLVNLPDQVLIHALRARPQLCEYFREEHGNNAYFSHILGSL</sequence>
<gene>
    <name evidence="2" type="ORF">TCIL3000_8_7740</name>
</gene>
<dbReference type="PANTHER" id="PTHR15245:SF20">
    <property type="entry name" value="SYMPLEKIN"/>
    <property type="match status" value="1"/>
</dbReference>
<evidence type="ECO:0000313" key="2">
    <source>
        <dbReference type="EMBL" id="CCC92544.1"/>
    </source>
</evidence>
<feature type="compositionally biased region" description="Low complexity" evidence="1">
    <location>
        <begin position="1258"/>
        <end position="1271"/>
    </location>
</feature>
<dbReference type="PANTHER" id="PTHR15245">
    <property type="entry name" value="SYMPLEKIN-RELATED"/>
    <property type="match status" value="1"/>
</dbReference>
<feature type="region of interest" description="Disordered" evidence="1">
    <location>
        <begin position="1246"/>
        <end position="1301"/>
    </location>
</feature>
<feature type="region of interest" description="Disordered" evidence="1">
    <location>
        <begin position="243"/>
        <end position="265"/>
    </location>
</feature>
<reference evidence="2" key="1">
    <citation type="journal article" date="2012" name="Proc. Natl. Acad. Sci. U.S.A.">
        <title>Antigenic diversity is generated by distinct evolutionary mechanisms in African trypanosome species.</title>
        <authorList>
            <person name="Jackson A.P."/>
            <person name="Berry A."/>
            <person name="Aslett M."/>
            <person name="Allison H.C."/>
            <person name="Burton P."/>
            <person name="Vavrova-Anderson J."/>
            <person name="Brown R."/>
            <person name="Browne H."/>
            <person name="Corton N."/>
            <person name="Hauser H."/>
            <person name="Gamble J."/>
            <person name="Gilderthorp R."/>
            <person name="Marcello L."/>
            <person name="McQuillan J."/>
            <person name="Otto T.D."/>
            <person name="Quail M.A."/>
            <person name="Sanders M.J."/>
            <person name="van Tonder A."/>
            <person name="Ginger M.L."/>
            <person name="Field M.C."/>
            <person name="Barry J.D."/>
            <person name="Hertz-Fowler C."/>
            <person name="Berriman M."/>
        </authorList>
    </citation>
    <scope>NUCLEOTIDE SEQUENCE</scope>
    <source>
        <strain evidence="2">IL3000</strain>
    </source>
</reference>
<feature type="region of interest" description="Disordered" evidence="1">
    <location>
        <begin position="754"/>
        <end position="787"/>
    </location>
</feature>
<protein>
    <submittedName>
        <fullName evidence="2">Uncharacterized protein TCIL3000_8_7740</fullName>
    </submittedName>
</protein>
<feature type="compositionally biased region" description="Basic and acidic residues" evidence="1">
    <location>
        <begin position="422"/>
        <end position="435"/>
    </location>
</feature>
<dbReference type="GO" id="GO:0005847">
    <property type="term" value="C:mRNA cleavage and polyadenylation specificity factor complex"/>
    <property type="evidence" value="ECO:0007669"/>
    <property type="project" value="TreeGrafter"/>
</dbReference>
<dbReference type="InterPro" id="IPR021850">
    <property type="entry name" value="Symplekin/Pta1"/>
</dbReference>
<feature type="compositionally biased region" description="Basic and acidic residues" evidence="1">
    <location>
        <begin position="754"/>
        <end position="767"/>
    </location>
</feature>
<dbReference type="EMBL" id="HE575321">
    <property type="protein sequence ID" value="CCC92544.1"/>
    <property type="molecule type" value="Genomic_DNA"/>
</dbReference>
<accession>G0UT31</accession>
<name>G0UT31_TRYCI</name>
<feature type="compositionally biased region" description="Basic and acidic residues" evidence="1">
    <location>
        <begin position="1246"/>
        <end position="1255"/>
    </location>
</feature>
<feature type="region of interest" description="Disordered" evidence="1">
    <location>
        <begin position="396"/>
        <end position="450"/>
    </location>
</feature>
<organism evidence="2">
    <name type="scientific">Trypanosoma congolense (strain IL3000)</name>
    <dbReference type="NCBI Taxonomy" id="1068625"/>
    <lineage>
        <taxon>Eukaryota</taxon>
        <taxon>Discoba</taxon>
        <taxon>Euglenozoa</taxon>
        <taxon>Kinetoplastea</taxon>
        <taxon>Metakinetoplastina</taxon>
        <taxon>Trypanosomatida</taxon>
        <taxon>Trypanosomatidae</taxon>
        <taxon>Trypanosoma</taxon>
        <taxon>Nannomonas</taxon>
    </lineage>
</organism>
<evidence type="ECO:0000256" key="1">
    <source>
        <dbReference type="SAM" id="MobiDB-lite"/>
    </source>
</evidence>
<proteinExistence type="predicted"/>
<dbReference type="VEuPathDB" id="TriTrypDB:TcIL3000_8_7740"/>